<organism evidence="3 4">
    <name type="scientific">Maricaulis maris</name>
    <dbReference type="NCBI Taxonomy" id="74318"/>
    <lineage>
        <taxon>Bacteria</taxon>
        <taxon>Pseudomonadati</taxon>
        <taxon>Pseudomonadota</taxon>
        <taxon>Alphaproteobacteria</taxon>
        <taxon>Maricaulales</taxon>
        <taxon>Maricaulaceae</taxon>
        <taxon>Maricaulis</taxon>
    </lineage>
</organism>
<evidence type="ECO:0000313" key="3">
    <source>
        <dbReference type="EMBL" id="RKR04081.1"/>
    </source>
</evidence>
<dbReference type="PANTHER" id="PTHR11091">
    <property type="entry name" value="OXIDOREDUCTASE-RELATED"/>
    <property type="match status" value="1"/>
</dbReference>
<protein>
    <submittedName>
        <fullName evidence="3">Putative oxidoreductase</fullName>
    </submittedName>
</protein>
<dbReference type="EMBL" id="RBIM01000001">
    <property type="protein sequence ID" value="RKR04081.1"/>
    <property type="molecule type" value="Genomic_DNA"/>
</dbReference>
<dbReference type="RefSeq" id="WP_121209901.1">
    <property type="nucleotide sequence ID" value="NZ_RBIM01000001.1"/>
</dbReference>
<dbReference type="Proteomes" id="UP000273675">
    <property type="component" value="Unassembled WGS sequence"/>
</dbReference>
<dbReference type="NCBIfam" id="NF007504">
    <property type="entry name" value="PRK10098.1"/>
    <property type="match status" value="1"/>
</dbReference>
<name>A0A495DP65_9PROT</name>
<dbReference type="OrthoDB" id="9811519at2"/>
<dbReference type="Gene3D" id="1.10.1530.10">
    <property type="match status" value="1"/>
</dbReference>
<dbReference type="InterPro" id="IPR036111">
    <property type="entry name" value="Mal/L-sulfo/L-lacto_DH-like_sf"/>
</dbReference>
<reference evidence="3 4" key="1">
    <citation type="submission" date="2018-10" db="EMBL/GenBank/DDBJ databases">
        <title>Genomic Encyclopedia of Type Strains, Phase IV (KMG-IV): sequencing the most valuable type-strain genomes for metagenomic binning, comparative biology and taxonomic classification.</title>
        <authorList>
            <person name="Goeker M."/>
        </authorList>
    </citation>
    <scope>NUCLEOTIDE SEQUENCE [LARGE SCALE GENOMIC DNA]</scope>
    <source>
        <strain evidence="3 4">DSM 4734</strain>
    </source>
</reference>
<evidence type="ECO:0000256" key="1">
    <source>
        <dbReference type="ARBA" id="ARBA00006056"/>
    </source>
</evidence>
<comment type="caution">
    <text evidence="3">The sequence shown here is derived from an EMBL/GenBank/DDBJ whole genome shotgun (WGS) entry which is preliminary data.</text>
</comment>
<sequence length="355" mass="37004">MSTPERRLTPAELLAFCREVLVAGGARPDDADCVATHLVDANLKGHDSHGAGLLPAYAQHMKDGQVNLSALDKVLADTSVILRIDADGGWGAPAGQRLVERASAKAHEHGLAAATLGHVHHLGRIGAYAEQAAAAGLVSMHFVNVTDHAPLVAPYRGSDARFGTNPVCIGYPATPSRPVFLLDMATSQIALGKVRIAANRGVAVPSGSLIDARGMPTTDPSGMAGFELEGALAPLGKHKGYGLAFACELLAGVLSGGGTIQPGTPRKGGITNGLFSIFIDPTAFGDEDWMQAETDAMARYALASPPMDWDSPVLYPGDPERAIAGKRTKEGIPMDEVTVGQLNKTAERLGVAERL</sequence>
<dbReference type="Gene3D" id="3.30.1370.60">
    <property type="entry name" value="Hypothetical oxidoreductase yiak, domain 2"/>
    <property type="match status" value="1"/>
</dbReference>
<gene>
    <name evidence="3" type="ORF">C7435_0524</name>
</gene>
<accession>A0A495DP65</accession>
<dbReference type="InterPro" id="IPR043144">
    <property type="entry name" value="Mal/L-sulf/L-lact_DH-like_ah"/>
</dbReference>
<dbReference type="InterPro" id="IPR003767">
    <property type="entry name" value="Malate/L-lactate_DH-like"/>
</dbReference>
<dbReference type="Pfam" id="PF02615">
    <property type="entry name" value="Ldh_2"/>
    <property type="match status" value="1"/>
</dbReference>
<keyword evidence="2" id="KW-0560">Oxidoreductase</keyword>
<evidence type="ECO:0000256" key="2">
    <source>
        <dbReference type="ARBA" id="ARBA00023002"/>
    </source>
</evidence>
<dbReference type="AlphaFoldDB" id="A0A495DP65"/>
<dbReference type="GO" id="GO:0016491">
    <property type="term" value="F:oxidoreductase activity"/>
    <property type="evidence" value="ECO:0007669"/>
    <property type="project" value="UniProtKB-KW"/>
</dbReference>
<dbReference type="InterPro" id="IPR043143">
    <property type="entry name" value="Mal/L-sulf/L-lact_DH-like_NADP"/>
</dbReference>
<dbReference type="PANTHER" id="PTHR11091:SF0">
    <property type="entry name" value="MALATE DEHYDROGENASE"/>
    <property type="match status" value="1"/>
</dbReference>
<proteinExistence type="inferred from homology"/>
<comment type="similarity">
    <text evidence="1">Belongs to the LDH2/MDH2 oxidoreductase family.</text>
</comment>
<dbReference type="SUPFAM" id="SSF89733">
    <property type="entry name" value="L-sulfolactate dehydrogenase-like"/>
    <property type="match status" value="1"/>
</dbReference>
<evidence type="ECO:0000313" key="4">
    <source>
        <dbReference type="Proteomes" id="UP000273675"/>
    </source>
</evidence>